<protein>
    <submittedName>
        <fullName evidence="7">Class I poly(R)-hydroxyalkanoic acid synthase</fullName>
    </submittedName>
</protein>
<keyword evidence="2" id="KW-0963">Cytoplasm</keyword>
<evidence type="ECO:0000256" key="3">
    <source>
        <dbReference type="ARBA" id="ARBA00022679"/>
    </source>
</evidence>
<dbReference type="PANTHER" id="PTHR36837:SF5">
    <property type="entry name" value="POLY-3-HYDROXYBUTYRATE SYNTHASE"/>
    <property type="match status" value="1"/>
</dbReference>
<dbReference type="Proteomes" id="UP001155840">
    <property type="component" value="Unassembled WGS sequence"/>
</dbReference>
<proteinExistence type="predicted"/>
<keyword evidence="3" id="KW-0808">Transferase</keyword>
<feature type="region of interest" description="Disordered" evidence="5">
    <location>
        <begin position="117"/>
        <end position="138"/>
    </location>
</feature>
<feature type="domain" description="Poly-beta-hydroxybutyrate polymerase N-terminal" evidence="6">
    <location>
        <begin position="134"/>
        <end position="306"/>
    </location>
</feature>
<sequence length="622" mass="69203">MWREDLVGDDKTTGNGGRAFPGFDPKAVEAYLIKDPEALTVNLARSLEHVGKAASAWLAPRESGEKVDTIADPMTDLVKTLSKVSEYWMSDPRRSFEAQTHLMTSMMGMWTRSLQKVSGLDTPPSATPAAEPSRDKRFADPDWVANPFFDMLRQAYLVLSDWAEKMVMQTEGLDEHTRHKAAFYVRQVTEALSPSNFIATNPQLYRETVAANGANLVNGMRMLAEDILSGKGELRLRQSDTSKFAIGENIALTPGKVLAQSDVCQVIQYDATTETVLKRPLLICPPWINKFYVLDLNPQKSFIKWAVDQGHTVFVISWVNPDERHADKDWESYAREGIGFALDTVKQATGEDEVNAVGYCVGGTLLAATLALHAQEGDRRIRSATLFTTQVDFTHAGDLKVFVDEDQISQIEKRMSEKGYLEGSSMALAFNMLRASELIWPYFVNNYLKGVEPSAFDLLYWNADSTRMPAANHSFYLRNCYLENKLSRGEMVLAGRTLSLKDVTIPVYNLATREDHIAPAKSVFLGSSSFGGEVTYVLSGSGHIAGVVNPPDKRKYQFWTGGPPVGELEDWIASAKETSGSWWPNWYDWVASLDGERVPARRTGGSMNSIEEAPGSYVRVRA</sequence>
<dbReference type="InterPro" id="IPR010963">
    <property type="entry name" value="PHA_synth_I"/>
</dbReference>
<keyword evidence="8" id="KW-1185">Reference proteome</keyword>
<feature type="compositionally biased region" description="Low complexity" evidence="5">
    <location>
        <begin position="122"/>
        <end position="131"/>
    </location>
</feature>
<dbReference type="AlphaFoldDB" id="A0AA43ZEH6"/>
<comment type="subcellular location">
    <subcellularLocation>
        <location evidence="1">Cytoplasm</location>
    </subcellularLocation>
</comment>
<dbReference type="Gene3D" id="3.40.50.1820">
    <property type="entry name" value="alpha/beta hydrolase"/>
    <property type="match status" value="1"/>
</dbReference>
<dbReference type="GO" id="GO:0005737">
    <property type="term" value="C:cytoplasm"/>
    <property type="evidence" value="ECO:0007669"/>
    <property type="project" value="UniProtKB-SubCell"/>
</dbReference>
<dbReference type="NCBIfam" id="TIGR01838">
    <property type="entry name" value="PHA_synth_I"/>
    <property type="match status" value="1"/>
</dbReference>
<dbReference type="GO" id="GO:0016746">
    <property type="term" value="F:acyltransferase activity"/>
    <property type="evidence" value="ECO:0007669"/>
    <property type="project" value="UniProtKB-KW"/>
</dbReference>
<dbReference type="InterPro" id="IPR029058">
    <property type="entry name" value="AB_hydrolase_fold"/>
</dbReference>
<evidence type="ECO:0000259" key="6">
    <source>
        <dbReference type="Pfam" id="PF07167"/>
    </source>
</evidence>
<feature type="region of interest" description="Disordered" evidence="5">
    <location>
        <begin position="1"/>
        <end position="20"/>
    </location>
</feature>
<dbReference type="SUPFAM" id="SSF53474">
    <property type="entry name" value="alpha/beta-Hydrolases"/>
    <property type="match status" value="1"/>
</dbReference>
<dbReference type="EMBL" id="JAANCM010000002">
    <property type="protein sequence ID" value="NHT75397.1"/>
    <property type="molecule type" value="Genomic_DNA"/>
</dbReference>
<evidence type="ECO:0000313" key="7">
    <source>
        <dbReference type="EMBL" id="NHT75397.1"/>
    </source>
</evidence>
<keyword evidence="4" id="KW-0012">Acyltransferase</keyword>
<dbReference type="InterPro" id="IPR010941">
    <property type="entry name" value="PhaC_N"/>
</dbReference>
<gene>
    <name evidence="7" type="primary">phaC</name>
    <name evidence="7" type="ORF">G8E10_06485</name>
</gene>
<evidence type="ECO:0000313" key="8">
    <source>
        <dbReference type="Proteomes" id="UP001155840"/>
    </source>
</evidence>
<organism evidence="7 8">
    <name type="scientific">Ferranicluibacter rubi</name>
    <dbReference type="NCBI Taxonomy" id="2715133"/>
    <lineage>
        <taxon>Bacteria</taxon>
        <taxon>Pseudomonadati</taxon>
        <taxon>Pseudomonadota</taxon>
        <taxon>Alphaproteobacteria</taxon>
        <taxon>Hyphomicrobiales</taxon>
        <taxon>Rhizobiaceae</taxon>
        <taxon>Ferranicluibacter</taxon>
    </lineage>
</organism>
<dbReference type="InterPro" id="IPR051321">
    <property type="entry name" value="PHA/PHB_synthase"/>
</dbReference>
<dbReference type="PANTHER" id="PTHR36837">
    <property type="entry name" value="POLY(3-HYDROXYALKANOATE) POLYMERASE SUBUNIT PHAC"/>
    <property type="match status" value="1"/>
</dbReference>
<evidence type="ECO:0000256" key="2">
    <source>
        <dbReference type="ARBA" id="ARBA00022490"/>
    </source>
</evidence>
<dbReference type="GO" id="GO:0042619">
    <property type="term" value="P:poly-hydroxybutyrate biosynthetic process"/>
    <property type="evidence" value="ECO:0007669"/>
    <property type="project" value="InterPro"/>
</dbReference>
<dbReference type="Pfam" id="PF07167">
    <property type="entry name" value="PhaC_N"/>
    <property type="match status" value="1"/>
</dbReference>
<accession>A0AA43ZEH6</accession>
<comment type="caution">
    <text evidence="7">The sequence shown here is derived from an EMBL/GenBank/DDBJ whole genome shotgun (WGS) entry which is preliminary data.</text>
</comment>
<reference evidence="7" key="1">
    <citation type="submission" date="2020-03" db="EMBL/GenBank/DDBJ databases">
        <title>Ferranicluibacter endophyticum gen. nov., sp. nov., a new genus isolated from Rubus ulmifolius Schott. stem.</title>
        <authorList>
            <person name="Roca-Couso R."/>
            <person name="Flores-Felix J.D."/>
            <person name="Igual J.M."/>
            <person name="Rivas R."/>
        </authorList>
    </citation>
    <scope>NUCLEOTIDE SEQUENCE</scope>
    <source>
        <strain evidence="7">CRRU44</strain>
    </source>
</reference>
<evidence type="ECO:0000256" key="4">
    <source>
        <dbReference type="ARBA" id="ARBA00023315"/>
    </source>
</evidence>
<evidence type="ECO:0000256" key="1">
    <source>
        <dbReference type="ARBA" id="ARBA00004496"/>
    </source>
</evidence>
<evidence type="ECO:0000256" key="5">
    <source>
        <dbReference type="SAM" id="MobiDB-lite"/>
    </source>
</evidence>
<feature type="compositionally biased region" description="Basic and acidic residues" evidence="5">
    <location>
        <begin position="1"/>
        <end position="12"/>
    </location>
</feature>
<name>A0AA43ZEH6_9HYPH</name>